<keyword evidence="1" id="KW-1133">Transmembrane helix</keyword>
<feature type="transmembrane region" description="Helical" evidence="1">
    <location>
        <begin position="6"/>
        <end position="24"/>
    </location>
</feature>
<organism evidence="2 3">
    <name type="scientific">Shinella kummerowiae</name>
    <dbReference type="NCBI Taxonomy" id="417745"/>
    <lineage>
        <taxon>Bacteria</taxon>
        <taxon>Pseudomonadati</taxon>
        <taxon>Pseudomonadota</taxon>
        <taxon>Alphaproteobacteria</taxon>
        <taxon>Hyphomicrobiales</taxon>
        <taxon>Rhizobiaceae</taxon>
        <taxon>Shinella</taxon>
    </lineage>
</organism>
<feature type="transmembrane region" description="Helical" evidence="1">
    <location>
        <begin position="52"/>
        <end position="70"/>
    </location>
</feature>
<dbReference type="OrthoDB" id="9804637at2"/>
<proteinExistence type="predicted"/>
<dbReference type="AlphaFoldDB" id="A0A6N8SDV5"/>
<comment type="caution">
    <text evidence="2">The sequence shown here is derived from an EMBL/GenBank/DDBJ whole genome shotgun (WGS) entry which is preliminary data.</text>
</comment>
<keyword evidence="1" id="KW-0472">Membrane</keyword>
<dbReference type="InterPro" id="IPR009935">
    <property type="entry name" value="DUF1467"/>
</dbReference>
<dbReference type="Proteomes" id="UP000435802">
    <property type="component" value="Unassembled WGS sequence"/>
</dbReference>
<keyword evidence="3" id="KW-1185">Reference proteome</keyword>
<name>A0A6N8SDV5_9HYPH</name>
<reference evidence="2 3" key="1">
    <citation type="submission" date="2019-12" db="EMBL/GenBank/DDBJ databases">
        <title>Shinella kummerowiae sp. nov., a symbiotic bacterium isolated from root nodules of the herbal legume Kummerowia stipulacea.</title>
        <authorList>
            <person name="Gao J."/>
        </authorList>
    </citation>
    <scope>NUCLEOTIDE SEQUENCE [LARGE SCALE GENOMIC DNA]</scope>
    <source>
        <strain evidence="2 3">CCBAU 25048</strain>
    </source>
</reference>
<dbReference type="RefSeq" id="WP_160860337.1">
    <property type="nucleotide sequence ID" value="NZ_WUMK01000006.1"/>
</dbReference>
<sequence length="89" mass="10173">MQWFSFFAVYFIVWWLTLFAVLPFGMKTQGEAHEVVPGTVESAPVRFRGGRVMLITTLVSAIIYGCWYVVSVRLGYGIDSIPQFMPNFK</sequence>
<accession>A0A6N8SDV5</accession>
<evidence type="ECO:0000256" key="1">
    <source>
        <dbReference type="SAM" id="Phobius"/>
    </source>
</evidence>
<evidence type="ECO:0000313" key="2">
    <source>
        <dbReference type="EMBL" id="MXN46793.1"/>
    </source>
</evidence>
<evidence type="ECO:0000313" key="3">
    <source>
        <dbReference type="Proteomes" id="UP000435802"/>
    </source>
</evidence>
<protein>
    <submittedName>
        <fullName evidence="2">DUF1467 family protein</fullName>
    </submittedName>
</protein>
<keyword evidence="1" id="KW-0812">Transmembrane</keyword>
<dbReference type="EMBL" id="WUMK01000006">
    <property type="protein sequence ID" value="MXN46793.1"/>
    <property type="molecule type" value="Genomic_DNA"/>
</dbReference>
<dbReference type="Pfam" id="PF07330">
    <property type="entry name" value="DUF1467"/>
    <property type="match status" value="1"/>
</dbReference>
<gene>
    <name evidence="2" type="ORF">GR138_16475</name>
</gene>